<dbReference type="AlphaFoldDB" id="A0A5M6CWH2"/>
<name>A0A5M6CWH2_9BACT</name>
<reference evidence="4 5" key="1">
    <citation type="submission" date="2019-08" db="EMBL/GenBank/DDBJ databases">
        <authorList>
            <person name="Dhanesh K."/>
            <person name="Kumar G."/>
            <person name="Sasikala C."/>
            <person name="Venkata Ramana C."/>
        </authorList>
    </citation>
    <scope>NUCLEOTIDE SEQUENCE [LARGE SCALE GENOMIC DNA]</scope>
    <source>
        <strain evidence="4 5">JC645</strain>
    </source>
</reference>
<comment type="caution">
    <text evidence="4">The sequence shown here is derived from an EMBL/GenBank/DDBJ whole genome shotgun (WGS) entry which is preliminary data.</text>
</comment>
<dbReference type="Pfam" id="PF02567">
    <property type="entry name" value="PhzC-PhzF"/>
    <property type="match status" value="1"/>
</dbReference>
<dbReference type="InterPro" id="IPR003719">
    <property type="entry name" value="Phenazine_PhzF-like"/>
</dbReference>
<evidence type="ECO:0000313" key="4">
    <source>
        <dbReference type="EMBL" id="KAA5539443.1"/>
    </source>
</evidence>
<dbReference type="EMBL" id="VWOX01000019">
    <property type="protein sequence ID" value="KAA5539443.1"/>
    <property type="molecule type" value="Genomic_DNA"/>
</dbReference>
<dbReference type="PANTHER" id="PTHR13774:SF17">
    <property type="entry name" value="PHENAZINE BIOSYNTHESIS-LIKE DOMAIN-CONTAINING PROTEIN"/>
    <property type="match status" value="1"/>
</dbReference>
<evidence type="ECO:0000313" key="5">
    <source>
        <dbReference type="Proteomes" id="UP000324479"/>
    </source>
</evidence>
<accession>A0A5M6CWH2</accession>
<dbReference type="PANTHER" id="PTHR13774">
    <property type="entry name" value="PHENAZINE BIOSYNTHESIS PROTEIN"/>
    <property type="match status" value="1"/>
</dbReference>
<proteinExistence type="inferred from homology"/>
<comment type="similarity">
    <text evidence="1">Belongs to the PhzF family.</text>
</comment>
<evidence type="ECO:0000256" key="3">
    <source>
        <dbReference type="PIRSR" id="PIRSR016184-1"/>
    </source>
</evidence>
<organism evidence="4 5">
    <name type="scientific">Roseiconus nitratireducens</name>
    <dbReference type="NCBI Taxonomy" id="2605748"/>
    <lineage>
        <taxon>Bacteria</taxon>
        <taxon>Pseudomonadati</taxon>
        <taxon>Planctomycetota</taxon>
        <taxon>Planctomycetia</taxon>
        <taxon>Pirellulales</taxon>
        <taxon>Pirellulaceae</taxon>
        <taxon>Roseiconus</taxon>
    </lineage>
</organism>
<keyword evidence="2" id="KW-0413">Isomerase</keyword>
<protein>
    <submittedName>
        <fullName evidence="4">PhzF family phenazine biosynthesis protein</fullName>
    </submittedName>
</protein>
<dbReference type="RefSeq" id="WP_150079218.1">
    <property type="nucleotide sequence ID" value="NZ_VWOX01000019.1"/>
</dbReference>
<dbReference type="Proteomes" id="UP000324479">
    <property type="component" value="Unassembled WGS sequence"/>
</dbReference>
<sequence>MNHPIRLWQIDAFADQPFTGNPAAVCVLEKFPSDGWMQSVAAEMNLSETAFVVPANQPDHYELRWFTPRVEVDLCGHATLAAAHVIWQAQFSENNAAVNFATRSGNLRCLREGEVISLDFPATPPKEHCTEAPADAFRFDPAALLSALGLRSATILTTAYDLMVVIEDEQTLRSLAPDQHQLSAIETRGVMVTARSENAGIDFVSRFFAPRCGIDEDPVTGSAHCCLAPYWSERLGKTSLVGYQASSRGGSVLCEVGDGRVKLSGKAVTVLEAQLRIEPR</sequence>
<gene>
    <name evidence="4" type="ORF">FYK55_24220</name>
</gene>
<evidence type="ECO:0000256" key="2">
    <source>
        <dbReference type="ARBA" id="ARBA00023235"/>
    </source>
</evidence>
<dbReference type="Gene3D" id="3.10.310.10">
    <property type="entry name" value="Diaminopimelate Epimerase, Chain A, domain 1"/>
    <property type="match status" value="2"/>
</dbReference>
<dbReference type="NCBIfam" id="TIGR00654">
    <property type="entry name" value="PhzF_family"/>
    <property type="match status" value="1"/>
</dbReference>
<evidence type="ECO:0000256" key="1">
    <source>
        <dbReference type="ARBA" id="ARBA00008270"/>
    </source>
</evidence>
<dbReference type="PIRSF" id="PIRSF016184">
    <property type="entry name" value="PhzC_PhzF"/>
    <property type="match status" value="1"/>
</dbReference>
<dbReference type="GO" id="GO:0016853">
    <property type="term" value="F:isomerase activity"/>
    <property type="evidence" value="ECO:0007669"/>
    <property type="project" value="UniProtKB-KW"/>
</dbReference>
<dbReference type="GO" id="GO:0005737">
    <property type="term" value="C:cytoplasm"/>
    <property type="evidence" value="ECO:0007669"/>
    <property type="project" value="TreeGrafter"/>
</dbReference>
<keyword evidence="5" id="KW-1185">Reference proteome</keyword>
<dbReference type="SUPFAM" id="SSF54506">
    <property type="entry name" value="Diaminopimelate epimerase-like"/>
    <property type="match status" value="1"/>
</dbReference>
<feature type="active site" evidence="3">
    <location>
        <position position="48"/>
    </location>
</feature>